<evidence type="ECO:0000256" key="1">
    <source>
        <dbReference type="SAM" id="MobiDB-lite"/>
    </source>
</evidence>
<dbReference type="PIRSF" id="PIRSF034039">
    <property type="entry name" value="UCP034039"/>
    <property type="match status" value="1"/>
</dbReference>
<feature type="compositionally biased region" description="Low complexity" evidence="1">
    <location>
        <begin position="1181"/>
        <end position="1201"/>
    </location>
</feature>
<dbReference type="InterPro" id="IPR017023">
    <property type="entry name" value="UCP034039"/>
</dbReference>
<dbReference type="AlphaFoldDB" id="A0A8J7UJZ5"/>
<dbReference type="EMBL" id="JAGIYY010000003">
    <property type="protein sequence ID" value="MBP0439169.1"/>
    <property type="molecule type" value="Genomic_DNA"/>
</dbReference>
<dbReference type="PANTHER" id="PTHR30441">
    <property type="entry name" value="DUF748 DOMAIN-CONTAINING PROTEIN"/>
    <property type="match status" value="1"/>
</dbReference>
<evidence type="ECO:0000313" key="3">
    <source>
        <dbReference type="Proteomes" id="UP000666240"/>
    </source>
</evidence>
<feature type="compositionally biased region" description="Pro residues" evidence="1">
    <location>
        <begin position="1202"/>
        <end position="1223"/>
    </location>
</feature>
<feature type="region of interest" description="Disordered" evidence="1">
    <location>
        <begin position="1151"/>
        <end position="1259"/>
    </location>
</feature>
<accession>A0A8J7UJZ5</accession>
<gene>
    <name evidence="2" type="ORF">J5Y06_10960</name>
</gene>
<dbReference type="InterPro" id="IPR052894">
    <property type="entry name" value="AsmA-related"/>
</dbReference>
<dbReference type="Proteomes" id="UP000666240">
    <property type="component" value="Unassembled WGS sequence"/>
</dbReference>
<organism evidence="2 3">
    <name type="scientific">Tianweitania sediminis</name>
    <dbReference type="NCBI Taxonomy" id="1502156"/>
    <lineage>
        <taxon>Bacteria</taxon>
        <taxon>Pseudomonadati</taxon>
        <taxon>Pseudomonadota</taxon>
        <taxon>Alphaproteobacteria</taxon>
        <taxon>Hyphomicrobiales</taxon>
        <taxon>Phyllobacteriaceae</taxon>
        <taxon>Tianweitania</taxon>
    </lineage>
</organism>
<dbReference type="GO" id="GO:0090313">
    <property type="term" value="P:regulation of protein targeting to membrane"/>
    <property type="evidence" value="ECO:0007669"/>
    <property type="project" value="TreeGrafter"/>
</dbReference>
<reference evidence="2" key="1">
    <citation type="submission" date="2021-03" db="EMBL/GenBank/DDBJ databases">
        <title>Genome sequencing and assembly of Tianweitania sediminis.</title>
        <authorList>
            <person name="Chhetri G."/>
        </authorList>
    </citation>
    <scope>NUCLEOTIDE SEQUENCE</scope>
    <source>
        <strain evidence="2">Z8</strain>
    </source>
</reference>
<feature type="compositionally biased region" description="Low complexity" evidence="1">
    <location>
        <begin position="1224"/>
        <end position="1236"/>
    </location>
</feature>
<sequence>MLLLTAALVAPYFINWSSYRAEFEAEATRILGRQVTVRGDASARLLPFPSVTFADVEVAGTEPGQPAMTAATFSMDAELAPFMSGEFRIFDMRLVQPHLRIVVDESGAVDWAVRPNTRFDPRQISVEALTITDGQVDLVHGPSGSTHSLSGLDATLSARSLAGPWRMEGVAEIDGQPAALAVSTGAVDESGSMRLRVGVTPQQIPFSVDLDGTLQFEGTQPNYTGTLRLAARNEAAVPTVDGAENAAPQAEAVPAYRLTGSFALESDRFALPDYRFETGPLDNPYTAEGSAELSLEKEPSFFITADGAQVRFDETVAGAAGPGITLEQRIAALERVVNALPKPTIPGTVEVNLPAVVAGDTTIRDVRLSAQPDAGGWRLQTFAATLPGRTTLEGSGVLRVGEDFGFSGELLLAVAQPSGFAAWLSRDVDEAIRVLPAAGFDAKVDISRTRQSLTDLELQLGDARFRGAVERAQPPNARPSIRVELDGDALDVDGLAAFASIFVSDRGETRLADHDLDFTVQAGPVRAYGLVADSLDTALRLRADRLEIDRLAISGLAGASISATGSLDHLDAQPTGDIDASLIATDLAPLVEQLAARFPQNPVVSELQARAVAYPGLFADTRLDVVASAAAAGDGARGLAVSARGTSGGTRLQLTASSSNLDKPILDLPLILSLDAANEDGAALLALAGLPALPLGLLDRTEADLQLHGTLAGGLRTSATLRSTDLDGGFDGTVFMRDGTLRAQGDARLTAGDIEPWLMTTGLGVRGMGLGAAVGLAGPVSLAEGRLEANVQGSWNGGDVQGTISGEVIEGRPHLAGDLFLADLDLETAAGMVTGIDPFEAGPAGEWSQTPFASQVLLPFTVDLKLNAGELEVGIGLLVSDASFGLRLDGEGLRITDLKGEFAGGTISGLVSLQNAGGNGLLSAQLALANGAVERVSGNEALGGQGDFGITVSASGKSPEAMVAALSGSGTVTLKGLTISGLNPTALPALLAQADQIGRTVDQIAVAEFAPGIVGQGVYQAGDAEAAFAVANGVFRAPLTTFAAPESTMAVDLTFDARTTTVNGQATIAYQPGNAALVGSEPTVTVRFAGPVENPDVTYDTAALSQFLTQRALEIEQARVEAMQALLLEQQRLRRETRYYAALQDARNEAERLRQEEEQRQRAEEEARQQAEQARRDAEEQAQAAAAAAQAARDAAIEAAPQPQPTPAPTTTPSPPVEVPPLDLPLGQSSSQSLQPLQPPSAPGAGGTLPGVFQNLPDG</sequence>
<keyword evidence="3" id="KW-1185">Reference proteome</keyword>
<feature type="compositionally biased region" description="Basic and acidic residues" evidence="1">
    <location>
        <begin position="1151"/>
        <end position="1179"/>
    </location>
</feature>
<comment type="caution">
    <text evidence="2">The sequence shown here is derived from an EMBL/GenBank/DDBJ whole genome shotgun (WGS) entry which is preliminary data.</text>
</comment>
<proteinExistence type="predicted"/>
<name>A0A8J7UJZ5_9HYPH</name>
<evidence type="ECO:0000313" key="2">
    <source>
        <dbReference type="EMBL" id="MBP0439169.1"/>
    </source>
</evidence>
<dbReference type="PANTHER" id="PTHR30441:SF4">
    <property type="entry name" value="PROTEIN ASMA"/>
    <property type="match status" value="1"/>
</dbReference>
<protein>
    <submittedName>
        <fullName evidence="2">AsmA family protein</fullName>
    </submittedName>
</protein>
<dbReference type="GO" id="GO:0005886">
    <property type="term" value="C:plasma membrane"/>
    <property type="evidence" value="ECO:0007669"/>
    <property type="project" value="TreeGrafter"/>
</dbReference>